<dbReference type="GO" id="GO:0101006">
    <property type="term" value="F:protein histidine phosphatase activity"/>
    <property type="evidence" value="ECO:0007669"/>
    <property type="project" value="TreeGrafter"/>
</dbReference>
<evidence type="ECO:0000313" key="8">
    <source>
        <dbReference type="EMBL" id="CAD7588913.1"/>
    </source>
</evidence>
<name>A0A7R9JU16_TIMGE</name>
<dbReference type="AlphaFoldDB" id="A0A7R9JU16"/>
<evidence type="ECO:0000256" key="4">
    <source>
        <dbReference type="ARBA" id="ARBA00022928"/>
    </source>
</evidence>
<evidence type="ECO:0000256" key="1">
    <source>
        <dbReference type="ARBA" id="ARBA00002508"/>
    </source>
</evidence>
<evidence type="ECO:0000256" key="7">
    <source>
        <dbReference type="SAM" id="MobiDB-lite"/>
    </source>
</evidence>
<accession>A0A7R9JU16</accession>
<evidence type="ECO:0000256" key="2">
    <source>
        <dbReference type="ARBA" id="ARBA00010971"/>
    </source>
</evidence>
<keyword evidence="4" id="KW-0726">Sexual differentiation</keyword>
<dbReference type="SUPFAM" id="SSF143724">
    <property type="entry name" value="PHP14-like"/>
    <property type="match status" value="1"/>
</dbReference>
<comment type="similarity">
    <text evidence="2">Belongs to the janus family.</text>
</comment>
<comment type="function">
    <text evidence="1">JanA and janB regulate somatic sex differentiation.</text>
</comment>
<protein>
    <recommendedName>
        <fullName evidence="9">14 kDa phosphohistidine phosphatase</fullName>
    </recommendedName>
</protein>
<dbReference type="PANTHER" id="PTHR12258">
    <property type="entry name" value="JANUS-A/JANUS-B"/>
    <property type="match status" value="1"/>
</dbReference>
<feature type="binding site" evidence="6">
    <location>
        <position position="21"/>
    </location>
    <ligand>
        <name>substrate</name>
    </ligand>
</feature>
<dbReference type="Pfam" id="PF05005">
    <property type="entry name" value="Ocnus"/>
    <property type="match status" value="1"/>
</dbReference>
<proteinExistence type="inferred from homology"/>
<dbReference type="PANTHER" id="PTHR12258:SF5">
    <property type="entry name" value="BCDNA.GH02250-RELATED"/>
    <property type="match status" value="1"/>
</dbReference>
<dbReference type="InterPro" id="IPR007702">
    <property type="entry name" value="Janus"/>
</dbReference>
<keyword evidence="3" id="KW-0221">Differentiation</keyword>
<evidence type="ECO:0000256" key="5">
    <source>
        <dbReference type="PIRSR" id="PIRSR607702-1"/>
    </source>
</evidence>
<evidence type="ECO:0000256" key="6">
    <source>
        <dbReference type="PIRSR" id="PIRSR607702-2"/>
    </source>
</evidence>
<feature type="compositionally biased region" description="Basic and acidic residues" evidence="7">
    <location>
        <begin position="128"/>
        <end position="140"/>
    </location>
</feature>
<dbReference type="InterPro" id="IPR038596">
    <property type="entry name" value="Janus_sf"/>
</dbReference>
<dbReference type="Gene3D" id="3.50.20.20">
    <property type="entry name" value="Janus/Ocnus"/>
    <property type="match status" value="1"/>
</dbReference>
<dbReference type="EMBL" id="OE839905">
    <property type="protein sequence ID" value="CAD7588913.1"/>
    <property type="molecule type" value="Genomic_DNA"/>
</dbReference>
<evidence type="ECO:0000256" key="3">
    <source>
        <dbReference type="ARBA" id="ARBA00022782"/>
    </source>
</evidence>
<organism evidence="8">
    <name type="scientific">Timema genevievae</name>
    <name type="common">Walking stick</name>
    <dbReference type="NCBI Taxonomy" id="629358"/>
    <lineage>
        <taxon>Eukaryota</taxon>
        <taxon>Metazoa</taxon>
        <taxon>Ecdysozoa</taxon>
        <taxon>Arthropoda</taxon>
        <taxon>Hexapoda</taxon>
        <taxon>Insecta</taxon>
        <taxon>Pterygota</taxon>
        <taxon>Neoptera</taxon>
        <taxon>Polyneoptera</taxon>
        <taxon>Phasmatodea</taxon>
        <taxon>Timematodea</taxon>
        <taxon>Timematoidea</taxon>
        <taxon>Timematidae</taxon>
        <taxon>Timema</taxon>
    </lineage>
</organism>
<dbReference type="GO" id="GO:0030154">
    <property type="term" value="P:cell differentiation"/>
    <property type="evidence" value="ECO:0007669"/>
    <property type="project" value="UniProtKB-KW"/>
</dbReference>
<dbReference type="GO" id="GO:0005829">
    <property type="term" value="C:cytosol"/>
    <property type="evidence" value="ECO:0007669"/>
    <property type="project" value="TreeGrafter"/>
</dbReference>
<sequence>MSKGKADSVADTEIDLGGTFKYVLINVFDKSSGEEHPKMIVRGFKWAEYHADIYDNTAAKLQKLDLDTECLGGGRIIHDSENKRIKVFGYSIGFGRADHELTVEDPCPNIYRPNNIFTSVAIKSNSNDGKDENKRQDTKGSHGLHWTRENGLTLA</sequence>
<evidence type="ECO:0008006" key="9">
    <source>
        <dbReference type="Google" id="ProtNLM"/>
    </source>
</evidence>
<reference evidence="8" key="1">
    <citation type="submission" date="2020-11" db="EMBL/GenBank/DDBJ databases">
        <authorList>
            <person name="Tran Van P."/>
        </authorList>
    </citation>
    <scope>NUCLEOTIDE SEQUENCE</scope>
</reference>
<feature type="region of interest" description="Disordered" evidence="7">
    <location>
        <begin position="123"/>
        <end position="155"/>
    </location>
</feature>
<feature type="active site" description="Proton acceptor" evidence="5">
    <location>
        <position position="50"/>
    </location>
</feature>
<dbReference type="GO" id="GO:0007548">
    <property type="term" value="P:sex differentiation"/>
    <property type="evidence" value="ECO:0007669"/>
    <property type="project" value="UniProtKB-KW"/>
</dbReference>
<gene>
    <name evidence="8" type="ORF">TGEB3V08_LOCUS2931</name>
</gene>